<sequence length="130" mass="14369">MRSTLLDLTATRFESIRSFQLTILCIASSILATDIILLLSKELVQNSIKTITSRPFNISPFSSFNSTFVQLSHVFVSFALRTSLSTPDGQVPGLRSGPITNVCLEDLQLQTTTLDYNQDVQRTGLYGHGQ</sequence>
<protein>
    <submittedName>
        <fullName evidence="1">Uncharacterized protein</fullName>
    </submittedName>
</protein>
<name>A0ACD3ANP6_9AGAR</name>
<dbReference type="Proteomes" id="UP000308600">
    <property type="component" value="Unassembled WGS sequence"/>
</dbReference>
<evidence type="ECO:0000313" key="2">
    <source>
        <dbReference type="Proteomes" id="UP000308600"/>
    </source>
</evidence>
<proteinExistence type="predicted"/>
<keyword evidence="2" id="KW-1185">Reference proteome</keyword>
<dbReference type="EMBL" id="ML208373">
    <property type="protein sequence ID" value="TFK67548.1"/>
    <property type="molecule type" value="Genomic_DNA"/>
</dbReference>
<organism evidence="1 2">
    <name type="scientific">Pluteus cervinus</name>
    <dbReference type="NCBI Taxonomy" id="181527"/>
    <lineage>
        <taxon>Eukaryota</taxon>
        <taxon>Fungi</taxon>
        <taxon>Dikarya</taxon>
        <taxon>Basidiomycota</taxon>
        <taxon>Agaricomycotina</taxon>
        <taxon>Agaricomycetes</taxon>
        <taxon>Agaricomycetidae</taxon>
        <taxon>Agaricales</taxon>
        <taxon>Pluteineae</taxon>
        <taxon>Pluteaceae</taxon>
        <taxon>Pluteus</taxon>
    </lineage>
</organism>
<evidence type="ECO:0000313" key="1">
    <source>
        <dbReference type="EMBL" id="TFK67548.1"/>
    </source>
</evidence>
<gene>
    <name evidence="1" type="ORF">BDN72DRAFT_93400</name>
</gene>
<reference evidence="1 2" key="1">
    <citation type="journal article" date="2019" name="Nat. Ecol. Evol.">
        <title>Megaphylogeny resolves global patterns of mushroom evolution.</title>
        <authorList>
            <person name="Varga T."/>
            <person name="Krizsan K."/>
            <person name="Foldi C."/>
            <person name="Dima B."/>
            <person name="Sanchez-Garcia M."/>
            <person name="Sanchez-Ramirez S."/>
            <person name="Szollosi G.J."/>
            <person name="Szarkandi J.G."/>
            <person name="Papp V."/>
            <person name="Albert L."/>
            <person name="Andreopoulos W."/>
            <person name="Angelini C."/>
            <person name="Antonin V."/>
            <person name="Barry K.W."/>
            <person name="Bougher N.L."/>
            <person name="Buchanan P."/>
            <person name="Buyck B."/>
            <person name="Bense V."/>
            <person name="Catcheside P."/>
            <person name="Chovatia M."/>
            <person name="Cooper J."/>
            <person name="Damon W."/>
            <person name="Desjardin D."/>
            <person name="Finy P."/>
            <person name="Geml J."/>
            <person name="Haridas S."/>
            <person name="Hughes K."/>
            <person name="Justo A."/>
            <person name="Karasinski D."/>
            <person name="Kautmanova I."/>
            <person name="Kiss B."/>
            <person name="Kocsube S."/>
            <person name="Kotiranta H."/>
            <person name="LaButti K.M."/>
            <person name="Lechner B.E."/>
            <person name="Liimatainen K."/>
            <person name="Lipzen A."/>
            <person name="Lukacs Z."/>
            <person name="Mihaltcheva S."/>
            <person name="Morgado L.N."/>
            <person name="Niskanen T."/>
            <person name="Noordeloos M.E."/>
            <person name="Ohm R.A."/>
            <person name="Ortiz-Santana B."/>
            <person name="Ovrebo C."/>
            <person name="Racz N."/>
            <person name="Riley R."/>
            <person name="Savchenko A."/>
            <person name="Shiryaev A."/>
            <person name="Soop K."/>
            <person name="Spirin V."/>
            <person name="Szebenyi C."/>
            <person name="Tomsovsky M."/>
            <person name="Tulloss R.E."/>
            <person name="Uehling J."/>
            <person name="Grigoriev I.V."/>
            <person name="Vagvolgyi C."/>
            <person name="Papp T."/>
            <person name="Martin F.M."/>
            <person name="Miettinen O."/>
            <person name="Hibbett D.S."/>
            <person name="Nagy L.G."/>
        </authorList>
    </citation>
    <scope>NUCLEOTIDE SEQUENCE [LARGE SCALE GENOMIC DNA]</scope>
    <source>
        <strain evidence="1 2">NL-1719</strain>
    </source>
</reference>
<accession>A0ACD3ANP6</accession>